<feature type="domain" description="Putative Flp pilus-assembly TadG-like N-terminal" evidence="2">
    <location>
        <begin position="16"/>
        <end position="59"/>
    </location>
</feature>
<proteinExistence type="predicted"/>
<accession>A0ABW6K9S6</accession>
<evidence type="ECO:0000313" key="5">
    <source>
        <dbReference type="Proteomes" id="UP001601059"/>
    </source>
</evidence>
<reference evidence="3 5" key="1">
    <citation type="submission" date="2024-08" db="EMBL/GenBank/DDBJ databases">
        <title>Two novel Cytobacillus novel species.</title>
        <authorList>
            <person name="Liu G."/>
        </authorList>
    </citation>
    <scope>NUCLEOTIDE SEQUENCE [LARGE SCALE GENOMIC DNA]</scope>
    <source>
        <strain evidence="3 5">FJAT-54145</strain>
    </source>
</reference>
<feature type="transmembrane region" description="Helical" evidence="1">
    <location>
        <begin position="16"/>
        <end position="41"/>
    </location>
</feature>
<comment type="caution">
    <text evidence="3">The sequence shown here is derived from an EMBL/GenBank/DDBJ whole genome shotgun (WGS) entry which is preliminary data.</text>
</comment>
<dbReference type="EMBL" id="JBIACK010000004">
    <property type="protein sequence ID" value="MFE8700945.1"/>
    <property type="molecule type" value="Genomic_DNA"/>
</dbReference>
<dbReference type="Pfam" id="PF13400">
    <property type="entry name" value="Tad"/>
    <property type="match status" value="1"/>
</dbReference>
<name>A0ABW6K9S6_9BACI</name>
<gene>
    <name evidence="3" type="ORF">ACFYKX_09985</name>
    <name evidence="4" type="ORF">ACFYKX_11820</name>
</gene>
<evidence type="ECO:0000313" key="3">
    <source>
        <dbReference type="EMBL" id="MFE8700945.1"/>
    </source>
</evidence>
<dbReference type="Proteomes" id="UP001601059">
    <property type="component" value="Unassembled WGS sequence"/>
</dbReference>
<keyword evidence="5" id="KW-1185">Reference proteome</keyword>
<dbReference type="InterPro" id="IPR028087">
    <property type="entry name" value="Tad_N"/>
</dbReference>
<evidence type="ECO:0000256" key="1">
    <source>
        <dbReference type="SAM" id="Phobius"/>
    </source>
</evidence>
<evidence type="ECO:0000259" key="2">
    <source>
        <dbReference type="Pfam" id="PF13400"/>
    </source>
</evidence>
<keyword evidence="1" id="KW-0472">Membrane</keyword>
<keyword evidence="1" id="KW-0812">Transmembrane</keyword>
<protein>
    <submittedName>
        <fullName evidence="3">TadE/TadG family type IV pilus assembly protein</fullName>
    </submittedName>
</protein>
<dbReference type="RefSeq" id="WP_389360630.1">
    <property type="nucleotide sequence ID" value="NZ_JBIACK010000004.1"/>
</dbReference>
<evidence type="ECO:0000313" key="4">
    <source>
        <dbReference type="EMBL" id="MFE8701284.1"/>
    </source>
</evidence>
<sequence>MKRLLFLGKSEKGMSLAMWAVLIPVFIFMAGLILDFGRLFLAQQELQNVMDASTLAAANTGVTINDGLNPPYCVLPTPDAPNALNTFFNDNMAPMAADGITIQEQLINDGIGDSLYADGKVSLKVRISIPMMFGKLWGLDFWETTRTSWSQCYPV</sequence>
<dbReference type="EMBL" id="JBIACK010000004">
    <property type="protein sequence ID" value="MFE8701284.1"/>
    <property type="molecule type" value="Genomic_DNA"/>
</dbReference>
<keyword evidence="1" id="KW-1133">Transmembrane helix</keyword>
<organism evidence="3 5">
    <name type="scientific">Cytobacillus spartinae</name>
    <dbReference type="NCBI Taxonomy" id="3299023"/>
    <lineage>
        <taxon>Bacteria</taxon>
        <taxon>Bacillati</taxon>
        <taxon>Bacillota</taxon>
        <taxon>Bacilli</taxon>
        <taxon>Bacillales</taxon>
        <taxon>Bacillaceae</taxon>
        <taxon>Cytobacillus</taxon>
    </lineage>
</organism>